<comment type="subcellular location">
    <subcellularLocation>
        <location evidence="1">Membrane</location>
        <topology evidence="1">Multi-pass membrane protein</topology>
    </subcellularLocation>
</comment>
<evidence type="ECO:0000259" key="6">
    <source>
        <dbReference type="Pfam" id="PF00149"/>
    </source>
</evidence>
<dbReference type="PANTHER" id="PTHR13315">
    <property type="entry name" value="METALLO PHOSPHOESTERASE RELATED"/>
    <property type="match status" value="1"/>
</dbReference>
<dbReference type="SUPFAM" id="SSF56300">
    <property type="entry name" value="Metallo-dependent phosphatases"/>
    <property type="match status" value="1"/>
</dbReference>
<feature type="transmembrane region" description="Helical" evidence="5">
    <location>
        <begin position="667"/>
        <end position="695"/>
    </location>
</feature>
<name>A0ABP1DIU0_9APHY</name>
<sequence>MSNPVIRSLERMRVNLTDEFRNDKKAASPELRSPSQGKRGLLVSVQRPRSTARTRWQPAAGLRRLHEGSWRFTFGSSFAMGVMLKQRQIIRSMSLVRELRIAWYLFVLWFEYGSFYYSLWDCRWPDASFTREARPTHVLIIDDAQVRLRPTTHRFLDSVRYRLYDLTLRRNWSFASSMRPNVIVFLGDMLASGYRVHEDENYTNYIQRFKGVFKIGKSAEAYFAPGNDDVGLRTEWKTARTARNHYVKHFGPMNGWVTVANHTFVILDAPGLVEEDYQRADKVLEYEEWEPKPDGVIEFLKSIAHIQAGDEGNDPVILFTHIPLSRPELASCGPLREKGTIHRGVGTNYQNTFGKKTTEFLLREIKPSLIFSGDDRDYCEYEHPLAFPGANDRAHVREVTVKSFSPTKHIRYPGFHLLSVAYPSAVPPHVRSFDDKPCLFPDHVHVYWDRYLPLAVLTVFILLISSYRQRRYPKHRSSLPSHSADALLDKGPYQWPPLDGDIVENLPPYFATSNSTFPTSPHDPFLPPLRTPTVSASSSHGNFRPTSTTPSLRASLYASSPIDSSFISSPTDTHFDEHLLSSGPSFQMINSPNESPLHIPSPYPLNKASSSGRQSMKMPWWKWSRSWTFVFRGRRRRMTITIPAIWRLLTFWIPSHDVVGRRSSQSLFVKILLTDIISVALPPFLLWTVLTLWTLR</sequence>
<dbReference type="PANTHER" id="PTHR13315:SF4">
    <property type="entry name" value="METALLOPHOSPHOESTERASE, ISOFORM E"/>
    <property type="match status" value="1"/>
</dbReference>
<evidence type="ECO:0000256" key="5">
    <source>
        <dbReference type="SAM" id="Phobius"/>
    </source>
</evidence>
<reference evidence="8" key="1">
    <citation type="submission" date="2024-04" db="EMBL/GenBank/DDBJ databases">
        <authorList>
            <person name="Shaw F."/>
            <person name="Minotto A."/>
        </authorList>
    </citation>
    <scope>NUCLEOTIDE SEQUENCE [LARGE SCALE GENOMIC DNA]</scope>
</reference>
<dbReference type="Gene3D" id="3.60.21.10">
    <property type="match status" value="1"/>
</dbReference>
<evidence type="ECO:0000313" key="8">
    <source>
        <dbReference type="Proteomes" id="UP001497453"/>
    </source>
</evidence>
<organism evidence="7 8">
    <name type="scientific">Somion occarium</name>
    <dbReference type="NCBI Taxonomy" id="3059160"/>
    <lineage>
        <taxon>Eukaryota</taxon>
        <taxon>Fungi</taxon>
        <taxon>Dikarya</taxon>
        <taxon>Basidiomycota</taxon>
        <taxon>Agaricomycotina</taxon>
        <taxon>Agaricomycetes</taxon>
        <taxon>Polyporales</taxon>
        <taxon>Cerrenaceae</taxon>
        <taxon>Somion</taxon>
    </lineage>
</organism>
<keyword evidence="8" id="KW-1185">Reference proteome</keyword>
<keyword evidence="2 5" id="KW-0812">Transmembrane</keyword>
<dbReference type="InterPro" id="IPR033308">
    <property type="entry name" value="PGAP5/Cdc1/Ted1"/>
</dbReference>
<keyword evidence="4 5" id="KW-0472">Membrane</keyword>
<feature type="domain" description="Calcineurin-like phosphoesterase" evidence="6">
    <location>
        <begin position="175"/>
        <end position="374"/>
    </location>
</feature>
<protein>
    <recommendedName>
        <fullName evidence="6">Calcineurin-like phosphoesterase domain-containing protein</fullName>
    </recommendedName>
</protein>
<proteinExistence type="predicted"/>
<dbReference type="Pfam" id="PF00149">
    <property type="entry name" value="Metallophos"/>
    <property type="match status" value="1"/>
</dbReference>
<dbReference type="InterPro" id="IPR029052">
    <property type="entry name" value="Metallo-depent_PP-like"/>
</dbReference>
<keyword evidence="3 5" id="KW-1133">Transmembrane helix</keyword>
<evidence type="ECO:0000256" key="2">
    <source>
        <dbReference type="ARBA" id="ARBA00022692"/>
    </source>
</evidence>
<dbReference type="Proteomes" id="UP001497453">
    <property type="component" value="Chromosome 4"/>
</dbReference>
<evidence type="ECO:0000313" key="7">
    <source>
        <dbReference type="EMBL" id="CAL1707748.1"/>
    </source>
</evidence>
<dbReference type="InterPro" id="IPR004843">
    <property type="entry name" value="Calcineurin-like_PHP"/>
</dbReference>
<evidence type="ECO:0000256" key="1">
    <source>
        <dbReference type="ARBA" id="ARBA00004141"/>
    </source>
</evidence>
<accession>A0ABP1DIU0</accession>
<gene>
    <name evidence="7" type="ORF">GFSPODELE1_LOCUS6517</name>
</gene>
<evidence type="ECO:0000256" key="4">
    <source>
        <dbReference type="ARBA" id="ARBA00023136"/>
    </source>
</evidence>
<evidence type="ECO:0000256" key="3">
    <source>
        <dbReference type="ARBA" id="ARBA00022989"/>
    </source>
</evidence>
<dbReference type="EMBL" id="OZ037947">
    <property type="protein sequence ID" value="CAL1707748.1"/>
    <property type="molecule type" value="Genomic_DNA"/>
</dbReference>